<gene>
    <name evidence="1" type="ORF">HB811_07335</name>
</gene>
<evidence type="ECO:0000313" key="1">
    <source>
        <dbReference type="EMBL" id="MBC1316581.1"/>
    </source>
</evidence>
<proteinExistence type="predicted"/>
<sequence>MMFKQDEKVMVIDIEKVKNDPFLDAEAKRIIESSDFQGIVTKNFTENDKELTCVSFYEGSNRLTQVFKNDEIKKAGE</sequence>
<evidence type="ECO:0000313" key="2">
    <source>
        <dbReference type="Proteomes" id="UP000543379"/>
    </source>
</evidence>
<protein>
    <submittedName>
        <fullName evidence="1">Uncharacterized protein</fullName>
    </submittedName>
</protein>
<name>A0A841XXV4_9LIST</name>
<organism evidence="1 2">
    <name type="scientific">Listeria booriae</name>
    <dbReference type="NCBI Taxonomy" id="1552123"/>
    <lineage>
        <taxon>Bacteria</taxon>
        <taxon>Bacillati</taxon>
        <taxon>Bacillota</taxon>
        <taxon>Bacilli</taxon>
        <taxon>Bacillales</taxon>
        <taxon>Listeriaceae</taxon>
        <taxon>Listeria</taxon>
    </lineage>
</organism>
<dbReference type="AlphaFoldDB" id="A0A841XXV4"/>
<dbReference type="Proteomes" id="UP000543379">
    <property type="component" value="Unassembled WGS sequence"/>
</dbReference>
<comment type="caution">
    <text evidence="1">The sequence shown here is derived from an EMBL/GenBank/DDBJ whole genome shotgun (WGS) entry which is preliminary data.</text>
</comment>
<dbReference type="EMBL" id="JAAROV010000002">
    <property type="protein sequence ID" value="MBC1316581.1"/>
    <property type="molecule type" value="Genomic_DNA"/>
</dbReference>
<reference evidence="1 2" key="1">
    <citation type="submission" date="2020-03" db="EMBL/GenBank/DDBJ databases">
        <title>Soil Listeria distribution.</title>
        <authorList>
            <person name="Liao J."/>
            <person name="Wiedmann M."/>
        </authorList>
    </citation>
    <scope>NUCLEOTIDE SEQUENCE [LARGE SCALE GENOMIC DNA]</scope>
    <source>
        <strain evidence="1 2">FSL L7-1816</strain>
    </source>
</reference>
<accession>A0A841XXV4</accession>
<dbReference type="RefSeq" id="WP_185361768.1">
    <property type="nucleotide sequence ID" value="NZ_JAAROO010000002.1"/>
</dbReference>